<keyword evidence="4 6" id="KW-0732">Signal</keyword>
<reference evidence="8 9" key="1">
    <citation type="submission" date="2024-02" db="EMBL/GenBank/DDBJ databases">
        <title>Whole genome sequencing and characterization of Corynebacterium isolated from the ocular surface of dry eye disease sufferers.</title>
        <authorList>
            <person name="Naqvi M."/>
        </authorList>
    </citation>
    <scope>NUCLEOTIDE SEQUENCE [LARGE SCALE GENOMIC DNA]</scope>
    <source>
        <strain evidence="8 9">PCRF</strain>
    </source>
</reference>
<keyword evidence="9" id="KW-1185">Reference proteome</keyword>
<comment type="caution">
    <text evidence="8">The sequence shown here is derived from an EMBL/GenBank/DDBJ whole genome shotgun (WGS) entry which is preliminary data.</text>
</comment>
<feature type="signal peptide" evidence="6">
    <location>
        <begin position="1"/>
        <end position="28"/>
    </location>
</feature>
<evidence type="ECO:0000256" key="6">
    <source>
        <dbReference type="SAM" id="SignalP"/>
    </source>
</evidence>
<dbReference type="NCBIfam" id="TIGR01409">
    <property type="entry name" value="TAT_signal_seq"/>
    <property type="match status" value="1"/>
</dbReference>
<feature type="chain" id="PRO_5046395008" evidence="6">
    <location>
        <begin position="29"/>
        <end position="311"/>
    </location>
</feature>
<dbReference type="EMBL" id="JBAHVJ010000004">
    <property type="protein sequence ID" value="MEJ4099608.1"/>
    <property type="molecule type" value="Genomic_DNA"/>
</dbReference>
<dbReference type="PANTHER" id="PTHR30532">
    <property type="entry name" value="IRON III DICITRATE-BINDING PERIPLASMIC PROTEIN"/>
    <property type="match status" value="1"/>
</dbReference>
<keyword evidence="5" id="KW-0175">Coiled coil</keyword>
<dbReference type="PROSITE" id="PS50983">
    <property type="entry name" value="FE_B12_PBP"/>
    <property type="match status" value="1"/>
</dbReference>
<evidence type="ECO:0000256" key="1">
    <source>
        <dbReference type="ARBA" id="ARBA00004196"/>
    </source>
</evidence>
<dbReference type="InterPro" id="IPR006311">
    <property type="entry name" value="TAT_signal"/>
</dbReference>
<dbReference type="PROSITE" id="PS51257">
    <property type="entry name" value="PROKAR_LIPOPROTEIN"/>
    <property type="match status" value="1"/>
</dbReference>
<dbReference type="CDD" id="cd01146">
    <property type="entry name" value="FhuD"/>
    <property type="match status" value="1"/>
</dbReference>
<evidence type="ECO:0000313" key="8">
    <source>
        <dbReference type="EMBL" id="MEJ4099608.1"/>
    </source>
</evidence>
<name>A0ABU8NX67_9CORY</name>
<dbReference type="SUPFAM" id="SSF53807">
    <property type="entry name" value="Helical backbone' metal receptor"/>
    <property type="match status" value="1"/>
</dbReference>
<evidence type="ECO:0000256" key="3">
    <source>
        <dbReference type="ARBA" id="ARBA00022448"/>
    </source>
</evidence>
<dbReference type="Pfam" id="PF01497">
    <property type="entry name" value="Peripla_BP_2"/>
    <property type="match status" value="1"/>
</dbReference>
<protein>
    <submittedName>
        <fullName evidence="8">Iron-siderophore ABC transporter substrate-binding protein</fullName>
    </submittedName>
</protein>
<dbReference type="Gene3D" id="3.40.50.1980">
    <property type="entry name" value="Nitrogenase molybdenum iron protein domain"/>
    <property type="match status" value="2"/>
</dbReference>
<sequence>MTHTHRSTLTRRGFLGASLLGAVGAALAACSTGEPEPGDDPAQRAVPSRVVALNTGQLETLLALGIVPVGIATAASDATAAAGVPDFIQEEFGQSHNLEGITIVGERSDPSLEKIAALEPDLILANQRADSELLERLRALAPVVLSNGGSEKWKEDLGIVAEAVGQREAADRMLARYEEDAQAWAQQRGEGGTVSLVRSKGRQYVMHGEHSLAGIVARDAGFTRPESQTFTDQPNKEISPENFHELEADYLFYSFSGPAAEILDNPLWTGLDAVTQGRAHEVDGDPWFLNASIVSARRVLADMKQAVNDRQ</sequence>
<evidence type="ECO:0000256" key="5">
    <source>
        <dbReference type="SAM" id="Coils"/>
    </source>
</evidence>
<dbReference type="PROSITE" id="PS51318">
    <property type="entry name" value="TAT"/>
    <property type="match status" value="1"/>
</dbReference>
<dbReference type="RefSeq" id="WP_337889944.1">
    <property type="nucleotide sequence ID" value="NZ_JBAHVI010000004.1"/>
</dbReference>
<accession>A0ABU8NX67</accession>
<feature type="coiled-coil region" evidence="5">
    <location>
        <begin position="160"/>
        <end position="187"/>
    </location>
</feature>
<dbReference type="Proteomes" id="UP001359781">
    <property type="component" value="Unassembled WGS sequence"/>
</dbReference>
<dbReference type="InterPro" id="IPR051313">
    <property type="entry name" value="Bact_iron-sidero_bind"/>
</dbReference>
<gene>
    <name evidence="8" type="ORF">V5S96_04410</name>
</gene>
<dbReference type="PANTHER" id="PTHR30532:SF1">
    <property type="entry name" value="IRON(3+)-HYDROXAMATE-BINDING PROTEIN FHUD"/>
    <property type="match status" value="1"/>
</dbReference>
<comment type="similarity">
    <text evidence="2">Belongs to the bacterial solute-binding protein 8 family.</text>
</comment>
<evidence type="ECO:0000256" key="2">
    <source>
        <dbReference type="ARBA" id="ARBA00008814"/>
    </source>
</evidence>
<evidence type="ECO:0000259" key="7">
    <source>
        <dbReference type="PROSITE" id="PS50983"/>
    </source>
</evidence>
<dbReference type="InterPro" id="IPR019546">
    <property type="entry name" value="TAT_signal_bac_arc"/>
</dbReference>
<organism evidence="8 9">
    <name type="scientific">Corynebacterium mastitidis</name>
    <dbReference type="NCBI Taxonomy" id="161890"/>
    <lineage>
        <taxon>Bacteria</taxon>
        <taxon>Bacillati</taxon>
        <taxon>Actinomycetota</taxon>
        <taxon>Actinomycetes</taxon>
        <taxon>Mycobacteriales</taxon>
        <taxon>Corynebacteriaceae</taxon>
        <taxon>Corynebacterium</taxon>
    </lineage>
</organism>
<proteinExistence type="inferred from homology"/>
<evidence type="ECO:0000313" key="9">
    <source>
        <dbReference type="Proteomes" id="UP001359781"/>
    </source>
</evidence>
<dbReference type="InterPro" id="IPR002491">
    <property type="entry name" value="ABC_transptr_periplasmic_BD"/>
</dbReference>
<keyword evidence="3" id="KW-0813">Transport</keyword>
<comment type="subcellular location">
    <subcellularLocation>
        <location evidence="1">Cell envelope</location>
    </subcellularLocation>
</comment>
<evidence type="ECO:0000256" key="4">
    <source>
        <dbReference type="ARBA" id="ARBA00022729"/>
    </source>
</evidence>
<feature type="domain" description="Fe/B12 periplasmic-binding" evidence="7">
    <location>
        <begin position="49"/>
        <end position="311"/>
    </location>
</feature>